<dbReference type="Gene3D" id="3.40.50.720">
    <property type="entry name" value="NAD(P)-binding Rossmann-like Domain"/>
    <property type="match status" value="1"/>
</dbReference>
<evidence type="ECO:0000313" key="4">
    <source>
        <dbReference type="EMBL" id="OJT06428.1"/>
    </source>
</evidence>
<dbReference type="InterPro" id="IPR036291">
    <property type="entry name" value="NAD(P)-bd_dom_sf"/>
</dbReference>
<sequence length="360" mass="39638">MATSTPAELVLISGLNGFVATDIALAFLEAGYRVRGTVRSQAKADIWLRLPAFAPFIARGQVEVVFVSDIVRPGAFDDALAGVDYFLHTIAQLPDWRPGAQQDMERDILRPNIDGTVNALKSASKFRNVKKVVILGSIAAAVDLSVPKHEKIVDESSWNPTDYEYGKNAPHPLFSYATSKKLAEEAAWKYVTDSKPHYALITTLPCYVFGPSNGLDPYGLNNSSQQWIAGTLFRSDWNFKTAAGGPAYVDLRDVARAHVLAVQRAEADGKRLILGKTDPVVRFPSDFVPLFAREFPERAHKLPKVPDDLENVPQYDVDPSATEAALGFTFRGPREVVLETACWLIDSGADKAWELVTARY</sequence>
<dbReference type="InterPro" id="IPR001509">
    <property type="entry name" value="Epimerase_deHydtase"/>
</dbReference>
<organism evidence="4 5">
    <name type="scientific">Trametes pubescens</name>
    <name type="common">White-rot fungus</name>
    <dbReference type="NCBI Taxonomy" id="154538"/>
    <lineage>
        <taxon>Eukaryota</taxon>
        <taxon>Fungi</taxon>
        <taxon>Dikarya</taxon>
        <taxon>Basidiomycota</taxon>
        <taxon>Agaricomycotina</taxon>
        <taxon>Agaricomycetes</taxon>
        <taxon>Polyporales</taxon>
        <taxon>Polyporaceae</taxon>
        <taxon>Trametes</taxon>
    </lineage>
</organism>
<dbReference type="EMBL" id="MNAD01001309">
    <property type="protein sequence ID" value="OJT06428.1"/>
    <property type="molecule type" value="Genomic_DNA"/>
</dbReference>
<dbReference type="GO" id="GO:0016616">
    <property type="term" value="F:oxidoreductase activity, acting on the CH-OH group of donors, NAD or NADP as acceptor"/>
    <property type="evidence" value="ECO:0007669"/>
    <property type="project" value="TreeGrafter"/>
</dbReference>
<dbReference type="PANTHER" id="PTHR10366">
    <property type="entry name" value="NAD DEPENDENT EPIMERASE/DEHYDRATASE"/>
    <property type="match status" value="1"/>
</dbReference>
<evidence type="ECO:0000256" key="2">
    <source>
        <dbReference type="ARBA" id="ARBA00023445"/>
    </source>
</evidence>
<dbReference type="STRING" id="154538.A0A1M2VFV4"/>
<feature type="domain" description="NAD-dependent epimerase/dehydratase" evidence="3">
    <location>
        <begin position="10"/>
        <end position="268"/>
    </location>
</feature>
<comment type="similarity">
    <text evidence="2">Belongs to the NAD(P)-dependent epimerase/dehydratase family. Dihydroflavonol-4-reductase subfamily.</text>
</comment>
<dbReference type="PANTHER" id="PTHR10366:SF564">
    <property type="entry name" value="STEROL-4-ALPHA-CARBOXYLATE 3-DEHYDROGENASE, DECARBOXYLATING"/>
    <property type="match status" value="1"/>
</dbReference>
<evidence type="ECO:0000256" key="1">
    <source>
        <dbReference type="ARBA" id="ARBA00023002"/>
    </source>
</evidence>
<proteinExistence type="inferred from homology"/>
<dbReference type="OMA" id="PPSWGYV"/>
<dbReference type="OrthoDB" id="2735536at2759"/>
<comment type="caution">
    <text evidence="4">The sequence shown here is derived from an EMBL/GenBank/DDBJ whole genome shotgun (WGS) entry which is preliminary data.</text>
</comment>
<dbReference type="InterPro" id="IPR050425">
    <property type="entry name" value="NAD(P)_dehydrat-like"/>
</dbReference>
<evidence type="ECO:0000313" key="5">
    <source>
        <dbReference type="Proteomes" id="UP000184267"/>
    </source>
</evidence>
<dbReference type="Proteomes" id="UP000184267">
    <property type="component" value="Unassembled WGS sequence"/>
</dbReference>
<dbReference type="Pfam" id="PF01370">
    <property type="entry name" value="Epimerase"/>
    <property type="match status" value="1"/>
</dbReference>
<accession>A0A1M2VFV4</accession>
<dbReference type="SUPFAM" id="SSF51735">
    <property type="entry name" value="NAD(P)-binding Rossmann-fold domains"/>
    <property type="match status" value="1"/>
</dbReference>
<protein>
    <recommendedName>
        <fullName evidence="3">NAD-dependent epimerase/dehydratase domain-containing protein</fullName>
    </recommendedName>
</protein>
<evidence type="ECO:0000259" key="3">
    <source>
        <dbReference type="Pfam" id="PF01370"/>
    </source>
</evidence>
<name>A0A1M2VFV4_TRAPU</name>
<reference evidence="4 5" key="1">
    <citation type="submission" date="2016-10" db="EMBL/GenBank/DDBJ databases">
        <title>Genome sequence of the basidiomycete white-rot fungus Trametes pubescens.</title>
        <authorList>
            <person name="Makela M.R."/>
            <person name="Granchi Z."/>
            <person name="Peng M."/>
            <person name="De Vries R.P."/>
            <person name="Grigoriev I."/>
            <person name="Riley R."/>
            <person name="Hilden K."/>
        </authorList>
    </citation>
    <scope>NUCLEOTIDE SEQUENCE [LARGE SCALE GENOMIC DNA]</scope>
    <source>
        <strain evidence="4 5">FBCC735</strain>
    </source>
</reference>
<keyword evidence="5" id="KW-1185">Reference proteome</keyword>
<gene>
    <name evidence="4" type="ORF">TRAPUB_2703</name>
</gene>
<keyword evidence="1" id="KW-0560">Oxidoreductase</keyword>
<dbReference type="AlphaFoldDB" id="A0A1M2VFV4"/>